<evidence type="ECO:0000259" key="5">
    <source>
        <dbReference type="PROSITE" id="PS51194"/>
    </source>
</evidence>
<evidence type="ECO:0000256" key="1">
    <source>
        <dbReference type="ARBA" id="ARBA00022741"/>
    </source>
</evidence>
<reference evidence="7" key="1">
    <citation type="journal article" date="2015" name="PLoS Genet.">
        <title>Genome Sequence and Transcriptome Analyses of Chrysochromulina tobin: Metabolic Tools for Enhanced Algal Fitness in the Prominent Order Prymnesiales (Haptophyceae).</title>
        <authorList>
            <person name="Hovde B.T."/>
            <person name="Deodato C.R."/>
            <person name="Hunsperger H.M."/>
            <person name="Ryken S.A."/>
            <person name="Yost W."/>
            <person name="Jha R.K."/>
            <person name="Patterson J."/>
            <person name="Monnat R.J. Jr."/>
            <person name="Barlow S.B."/>
            <person name="Starkenburg S.R."/>
            <person name="Cattolico R.A."/>
        </authorList>
    </citation>
    <scope>NUCLEOTIDE SEQUENCE</scope>
    <source>
        <strain evidence="7">CCMP291</strain>
    </source>
</reference>
<keyword evidence="4" id="KW-0067">ATP-binding</keyword>
<dbReference type="PANTHER" id="PTHR12131">
    <property type="entry name" value="ATP-DEPENDENT RNA AND DNA HELICASE"/>
    <property type="match status" value="1"/>
</dbReference>
<dbReference type="Proteomes" id="UP000037460">
    <property type="component" value="Unassembled WGS sequence"/>
</dbReference>
<gene>
    <name evidence="6" type="ORF">Ctob_003579</name>
</gene>
<feature type="domain" description="Helicase C-terminal" evidence="5">
    <location>
        <begin position="29"/>
        <end position="191"/>
    </location>
</feature>
<dbReference type="InterPro" id="IPR012961">
    <property type="entry name" value="Ski2/MTR4_C"/>
</dbReference>
<dbReference type="AlphaFoldDB" id="A0A0M0J6F7"/>
<keyword evidence="3 6" id="KW-0347">Helicase</keyword>
<comment type="caution">
    <text evidence="6">The sequence shown here is derived from an EMBL/GenBank/DDBJ whole genome shotgun (WGS) entry which is preliminary data.</text>
</comment>
<keyword evidence="2" id="KW-0378">Hydrolase</keyword>
<dbReference type="Gene3D" id="3.40.50.300">
    <property type="entry name" value="P-loop containing nucleotide triphosphate hydrolases"/>
    <property type="match status" value="1"/>
</dbReference>
<evidence type="ECO:0000313" key="6">
    <source>
        <dbReference type="EMBL" id="KOO22020.1"/>
    </source>
</evidence>
<evidence type="ECO:0000256" key="3">
    <source>
        <dbReference type="ARBA" id="ARBA00022806"/>
    </source>
</evidence>
<protein>
    <submittedName>
        <fullName evidence="6">ATP-dependent RNA helicase dob1</fullName>
    </submittedName>
</protein>
<dbReference type="InterPro" id="IPR027417">
    <property type="entry name" value="P-loop_NTPase"/>
</dbReference>
<dbReference type="EMBL" id="JWZX01003316">
    <property type="protein sequence ID" value="KOO22020.1"/>
    <property type="molecule type" value="Genomic_DNA"/>
</dbReference>
<proteinExistence type="predicted"/>
<keyword evidence="1" id="KW-0547">Nucleotide-binding</keyword>
<keyword evidence="7" id="KW-1185">Reference proteome</keyword>
<dbReference type="Pfam" id="PF08148">
    <property type="entry name" value="DSHCT"/>
    <property type="match status" value="1"/>
</dbReference>
<dbReference type="SUPFAM" id="SSF52540">
    <property type="entry name" value="P-loop containing nucleoside triphosphate hydrolases"/>
    <property type="match status" value="1"/>
</dbReference>
<accession>A0A0M0J6F7</accession>
<dbReference type="GO" id="GO:0016787">
    <property type="term" value="F:hydrolase activity"/>
    <property type="evidence" value="ECO:0007669"/>
    <property type="project" value="UniProtKB-KW"/>
</dbReference>
<dbReference type="GO" id="GO:0005524">
    <property type="term" value="F:ATP binding"/>
    <property type="evidence" value="ECO:0007669"/>
    <property type="project" value="UniProtKB-KW"/>
</dbReference>
<dbReference type="SMART" id="SM01142">
    <property type="entry name" value="DSHCT"/>
    <property type="match status" value="1"/>
</dbReference>
<evidence type="ECO:0000313" key="7">
    <source>
        <dbReference type="Proteomes" id="UP000037460"/>
    </source>
</evidence>
<dbReference type="InterPro" id="IPR050699">
    <property type="entry name" value="RNA-DNA_Helicase"/>
</dbReference>
<dbReference type="PANTHER" id="PTHR12131:SF7">
    <property type="entry name" value="EXOSOME RNA HELICASE MTR4"/>
    <property type="match status" value="1"/>
</dbReference>
<dbReference type="OrthoDB" id="64767at2759"/>
<sequence length="458" mass="50008">MARNAAATVTAEATAGDGGVVPGSGLRLLSPQEIATVEEVFERAVSMLADEDRSLAQVTSLLPLLRSGVGLHHSGLLPLLREVVELLFTEGMLRVLIATETLAMGLNLPARTVVFASTQKFDGTTSRLIQPTEYTQMSGRAGRRGQDSQGYSVLLMSHHLSADEGEEMLSRRFKELNSRFSLRFSTMLKLMRTEGVSALTILERTFRTFQLARERRRRAARRHTVAEQLRILPLCVLGESEVAQDICAQTADPRIACMRRMLERLEYVNSDDVLLLKGRAACCIEASDELLLVEVIVDGVLNELSTAETVAVLACLLPGQRVAKSSLGTSYSLPLPTAALDRAIAAIKQTNERLKRLAAEFALEPTVGMDERDDLSTELVAAVLAWASGASFEQCWLLSPSTYEGTLVRHLKALDEMLLQLADAASALGNQPLRERFLDGRAAVHRGIAFANSLYLSS</sequence>
<dbReference type="GO" id="GO:0004386">
    <property type="term" value="F:helicase activity"/>
    <property type="evidence" value="ECO:0007669"/>
    <property type="project" value="UniProtKB-KW"/>
</dbReference>
<dbReference type="Gene3D" id="1.10.3380.30">
    <property type="match status" value="1"/>
</dbReference>
<evidence type="ECO:0000256" key="2">
    <source>
        <dbReference type="ARBA" id="ARBA00022801"/>
    </source>
</evidence>
<dbReference type="PROSITE" id="PS51194">
    <property type="entry name" value="HELICASE_CTER"/>
    <property type="match status" value="1"/>
</dbReference>
<evidence type="ECO:0000256" key="4">
    <source>
        <dbReference type="ARBA" id="ARBA00022840"/>
    </source>
</evidence>
<dbReference type="Pfam" id="PF00271">
    <property type="entry name" value="Helicase_C"/>
    <property type="match status" value="1"/>
</dbReference>
<name>A0A0M0J6F7_9EUKA</name>
<dbReference type="CDD" id="cd18795">
    <property type="entry name" value="SF2_C_Ski2"/>
    <property type="match status" value="1"/>
</dbReference>
<dbReference type="SMART" id="SM00490">
    <property type="entry name" value="HELICc"/>
    <property type="match status" value="1"/>
</dbReference>
<organism evidence="6 7">
    <name type="scientific">Chrysochromulina tobinii</name>
    <dbReference type="NCBI Taxonomy" id="1460289"/>
    <lineage>
        <taxon>Eukaryota</taxon>
        <taxon>Haptista</taxon>
        <taxon>Haptophyta</taxon>
        <taxon>Prymnesiophyceae</taxon>
        <taxon>Prymnesiales</taxon>
        <taxon>Chrysochromulinaceae</taxon>
        <taxon>Chrysochromulina</taxon>
    </lineage>
</organism>
<dbReference type="InterPro" id="IPR001650">
    <property type="entry name" value="Helicase_C-like"/>
</dbReference>